<sequence>MRSLMLACRWHGKLLLPVLIDPKVSFALTFRFPGRLGIAPVDGFIAGEGPGGRRRPSATPVLAAGFRRPEVPGFDRRGERGARGRGNRVPGSESRDATSRASLHSKLLVTAELLTLQ</sequence>
<reference evidence="1" key="1">
    <citation type="submission" date="2020-05" db="EMBL/GenBank/DDBJ databases">
        <title>Large-scale comparative analyses of tick genomes elucidate their genetic diversity and vector capacities.</title>
        <authorList>
            <person name="Jia N."/>
            <person name="Wang J."/>
            <person name="Shi W."/>
            <person name="Du L."/>
            <person name="Sun Y."/>
            <person name="Zhan W."/>
            <person name="Jiang J."/>
            <person name="Wang Q."/>
            <person name="Zhang B."/>
            <person name="Ji P."/>
            <person name="Sakyi L.B."/>
            <person name="Cui X."/>
            <person name="Yuan T."/>
            <person name="Jiang B."/>
            <person name="Yang W."/>
            <person name="Lam T.T.-Y."/>
            <person name="Chang Q."/>
            <person name="Ding S."/>
            <person name="Wang X."/>
            <person name="Zhu J."/>
            <person name="Ruan X."/>
            <person name="Zhao L."/>
            <person name="Wei J."/>
            <person name="Que T."/>
            <person name="Du C."/>
            <person name="Cheng J."/>
            <person name="Dai P."/>
            <person name="Han X."/>
            <person name="Huang E."/>
            <person name="Gao Y."/>
            <person name="Liu J."/>
            <person name="Shao H."/>
            <person name="Ye R."/>
            <person name="Li L."/>
            <person name="Wei W."/>
            <person name="Wang X."/>
            <person name="Wang C."/>
            <person name="Yang T."/>
            <person name="Huo Q."/>
            <person name="Li W."/>
            <person name="Guo W."/>
            <person name="Chen H."/>
            <person name="Zhou L."/>
            <person name="Ni X."/>
            <person name="Tian J."/>
            <person name="Zhou Y."/>
            <person name="Sheng Y."/>
            <person name="Liu T."/>
            <person name="Pan Y."/>
            <person name="Xia L."/>
            <person name="Li J."/>
            <person name="Zhao F."/>
            <person name="Cao W."/>
        </authorList>
    </citation>
    <scope>NUCLEOTIDE SEQUENCE</scope>
    <source>
        <strain evidence="1">Hyas-2018</strain>
    </source>
</reference>
<evidence type="ECO:0000313" key="1">
    <source>
        <dbReference type="EMBL" id="KAH6923883.1"/>
    </source>
</evidence>
<dbReference type="Proteomes" id="UP000821845">
    <property type="component" value="Chromosome 8"/>
</dbReference>
<gene>
    <name evidence="1" type="ORF">HPB50_008410</name>
</gene>
<name>A0ACB7RR62_HYAAI</name>
<protein>
    <submittedName>
        <fullName evidence="1">Uncharacterized protein</fullName>
    </submittedName>
</protein>
<organism evidence="1 2">
    <name type="scientific">Hyalomma asiaticum</name>
    <name type="common">Tick</name>
    <dbReference type="NCBI Taxonomy" id="266040"/>
    <lineage>
        <taxon>Eukaryota</taxon>
        <taxon>Metazoa</taxon>
        <taxon>Ecdysozoa</taxon>
        <taxon>Arthropoda</taxon>
        <taxon>Chelicerata</taxon>
        <taxon>Arachnida</taxon>
        <taxon>Acari</taxon>
        <taxon>Parasitiformes</taxon>
        <taxon>Ixodida</taxon>
        <taxon>Ixodoidea</taxon>
        <taxon>Ixodidae</taxon>
        <taxon>Hyalomminae</taxon>
        <taxon>Hyalomma</taxon>
    </lineage>
</organism>
<evidence type="ECO:0000313" key="2">
    <source>
        <dbReference type="Proteomes" id="UP000821845"/>
    </source>
</evidence>
<accession>A0ACB7RR62</accession>
<keyword evidence="2" id="KW-1185">Reference proteome</keyword>
<comment type="caution">
    <text evidence="1">The sequence shown here is derived from an EMBL/GenBank/DDBJ whole genome shotgun (WGS) entry which is preliminary data.</text>
</comment>
<proteinExistence type="predicted"/>
<dbReference type="EMBL" id="CM023488">
    <property type="protein sequence ID" value="KAH6923883.1"/>
    <property type="molecule type" value="Genomic_DNA"/>
</dbReference>